<comment type="caution">
    <text evidence="4">The sequence shown here is derived from an EMBL/GenBank/DDBJ whole genome shotgun (WGS) entry which is preliminary data.</text>
</comment>
<keyword evidence="5" id="KW-1185">Reference proteome</keyword>
<evidence type="ECO:0000259" key="3">
    <source>
        <dbReference type="SMART" id="SM00822"/>
    </source>
</evidence>
<evidence type="ECO:0000256" key="1">
    <source>
        <dbReference type="ARBA" id="ARBA00006484"/>
    </source>
</evidence>
<feature type="domain" description="Ketoreductase" evidence="3">
    <location>
        <begin position="3"/>
        <end position="178"/>
    </location>
</feature>
<keyword evidence="2" id="KW-0560">Oxidoreductase</keyword>
<proteinExistence type="inferred from homology"/>
<name>A0ABS6WP73_9HYPH</name>
<evidence type="ECO:0000313" key="4">
    <source>
        <dbReference type="EMBL" id="MBW3097705.1"/>
    </source>
</evidence>
<dbReference type="SMART" id="SM00822">
    <property type="entry name" value="PKS_KR"/>
    <property type="match status" value="1"/>
</dbReference>
<dbReference type="EMBL" id="JAHWQX010000002">
    <property type="protein sequence ID" value="MBW3097705.1"/>
    <property type="molecule type" value="Genomic_DNA"/>
</dbReference>
<gene>
    <name evidence="4" type="ORF">KY465_10470</name>
</gene>
<dbReference type="InterPro" id="IPR020904">
    <property type="entry name" value="Sc_DH/Rdtase_CS"/>
</dbReference>
<evidence type="ECO:0000256" key="2">
    <source>
        <dbReference type="ARBA" id="ARBA00023002"/>
    </source>
</evidence>
<dbReference type="InterPro" id="IPR057326">
    <property type="entry name" value="KR_dom"/>
</dbReference>
<dbReference type="PANTHER" id="PTHR24320">
    <property type="entry name" value="RETINOL DEHYDROGENASE"/>
    <property type="match status" value="1"/>
</dbReference>
<dbReference type="Proteomes" id="UP001430804">
    <property type="component" value="Unassembled WGS sequence"/>
</dbReference>
<organism evidence="4 5">
    <name type="scientific">Pseudohoeflea coraliihabitans</name>
    <dbReference type="NCBI Taxonomy" id="2860393"/>
    <lineage>
        <taxon>Bacteria</taxon>
        <taxon>Pseudomonadati</taxon>
        <taxon>Pseudomonadota</taxon>
        <taxon>Alphaproteobacteria</taxon>
        <taxon>Hyphomicrobiales</taxon>
        <taxon>Rhizobiaceae</taxon>
        <taxon>Pseudohoeflea</taxon>
    </lineage>
</organism>
<dbReference type="InterPro" id="IPR002347">
    <property type="entry name" value="SDR_fam"/>
</dbReference>
<reference evidence="4" key="1">
    <citation type="submission" date="2021-07" db="EMBL/GenBank/DDBJ databases">
        <title>Pseudohoeflea marina sp. nov. a polyhydroxyalcanoate-producing bacterium.</title>
        <authorList>
            <person name="Zheng W."/>
            <person name="Yu S."/>
            <person name="Huang Y."/>
        </authorList>
    </citation>
    <scope>NUCLEOTIDE SEQUENCE</scope>
    <source>
        <strain evidence="4">DP4N28-3</strain>
    </source>
</reference>
<dbReference type="Pfam" id="PF00106">
    <property type="entry name" value="adh_short"/>
    <property type="match status" value="1"/>
</dbReference>
<dbReference type="RefSeq" id="WP_219201585.1">
    <property type="nucleotide sequence ID" value="NZ_JAHWQX010000002.1"/>
</dbReference>
<evidence type="ECO:0000313" key="5">
    <source>
        <dbReference type="Proteomes" id="UP001430804"/>
    </source>
</evidence>
<protein>
    <submittedName>
        <fullName evidence="4">SDR family NAD(P)-dependent oxidoreductase</fullName>
    </submittedName>
</protein>
<accession>A0ABS6WP73</accession>
<dbReference type="PROSITE" id="PS00061">
    <property type="entry name" value="ADH_SHORT"/>
    <property type="match status" value="1"/>
</dbReference>
<dbReference type="PANTHER" id="PTHR24320:SF148">
    <property type="entry name" value="NAD(P)-BINDING ROSSMANN-FOLD SUPERFAMILY PROTEIN"/>
    <property type="match status" value="1"/>
</dbReference>
<comment type="similarity">
    <text evidence="1">Belongs to the short-chain dehydrogenases/reductases (SDR) family.</text>
</comment>
<sequence>MTKTILITGATDGIGRAAALRLGKAGHVLLIHGRNQEKLATTAQELQALSGSAGVETFQADLSDLGDVARLAGAVRQKHERIDVLINNAGVLKTDHPVTSGGEDVRFLVNTFAPALLTRLLLQLMPADGRIVHLSSAAQAPVDLDAMSGRRRLEAMQAYAQSKLALTMWSAALAGERRQDGPVTVAVNPGSLLATNMVRQGYGISGNDVGIGADILFRAALSDEFAGASGKYFDNDAGRFSAPHADAADAETAARVVRAIEDRISGYLGGAQQA</sequence>